<feature type="transmembrane region" description="Helical" evidence="7">
    <location>
        <begin position="181"/>
        <end position="206"/>
    </location>
</feature>
<evidence type="ECO:0000256" key="1">
    <source>
        <dbReference type="ARBA" id="ARBA00004651"/>
    </source>
</evidence>
<comment type="subcellular location">
    <subcellularLocation>
        <location evidence="1 7">Cell membrane</location>
        <topology evidence="1 7">Multi-pass membrane protein</topology>
    </subcellularLocation>
</comment>
<dbReference type="PANTHER" id="PTHR43005">
    <property type="entry name" value="BLR7065 PROTEIN"/>
    <property type="match status" value="1"/>
</dbReference>
<feature type="transmembrane region" description="Helical" evidence="7">
    <location>
        <begin position="287"/>
        <end position="309"/>
    </location>
</feature>
<comment type="caution">
    <text evidence="9">The sequence shown here is derived from an EMBL/GenBank/DDBJ whole genome shotgun (WGS) entry which is preliminary data.</text>
</comment>
<evidence type="ECO:0000256" key="2">
    <source>
        <dbReference type="ARBA" id="ARBA00022448"/>
    </source>
</evidence>
<proteinExistence type="inferred from homology"/>
<evidence type="ECO:0000256" key="7">
    <source>
        <dbReference type="RuleBase" id="RU363032"/>
    </source>
</evidence>
<keyword evidence="5 7" id="KW-1133">Transmembrane helix</keyword>
<dbReference type="Gene3D" id="1.10.3720.10">
    <property type="entry name" value="MetI-like"/>
    <property type="match status" value="1"/>
</dbReference>
<dbReference type="PANTHER" id="PTHR43005:SF2">
    <property type="entry name" value="INTEGRAL MEMBRANE SUGAR TRANSPORT PROTEIN"/>
    <property type="match status" value="1"/>
</dbReference>
<dbReference type="Proteomes" id="UP000250744">
    <property type="component" value="Unassembled WGS sequence"/>
</dbReference>
<feature type="transmembrane region" description="Helical" evidence="7">
    <location>
        <begin position="131"/>
        <end position="151"/>
    </location>
</feature>
<dbReference type="InterPro" id="IPR035906">
    <property type="entry name" value="MetI-like_sf"/>
</dbReference>
<dbReference type="RefSeq" id="WP_112156986.1">
    <property type="nucleotide sequence ID" value="NZ_QKRX01000001.1"/>
</dbReference>
<dbReference type="PROSITE" id="PS50928">
    <property type="entry name" value="ABC_TM1"/>
    <property type="match status" value="1"/>
</dbReference>
<accession>A0A364NRY4</accession>
<keyword evidence="6 7" id="KW-0472">Membrane</keyword>
<keyword evidence="10" id="KW-1185">Reference proteome</keyword>
<evidence type="ECO:0000313" key="10">
    <source>
        <dbReference type="Proteomes" id="UP000250744"/>
    </source>
</evidence>
<gene>
    <name evidence="9" type="ORF">DN062_01875</name>
</gene>
<dbReference type="GO" id="GO:0055085">
    <property type="term" value="P:transmembrane transport"/>
    <property type="evidence" value="ECO:0007669"/>
    <property type="project" value="InterPro"/>
</dbReference>
<dbReference type="Pfam" id="PF00528">
    <property type="entry name" value="BPD_transp_1"/>
    <property type="match status" value="1"/>
</dbReference>
<evidence type="ECO:0000313" key="9">
    <source>
        <dbReference type="EMBL" id="RAU19846.1"/>
    </source>
</evidence>
<dbReference type="GO" id="GO:0005886">
    <property type="term" value="C:plasma membrane"/>
    <property type="evidence" value="ECO:0007669"/>
    <property type="project" value="UniProtKB-SubCell"/>
</dbReference>
<dbReference type="SUPFAM" id="SSF161098">
    <property type="entry name" value="MetI-like"/>
    <property type="match status" value="1"/>
</dbReference>
<protein>
    <submittedName>
        <fullName evidence="9">Sugar ABC transporter permease</fullName>
    </submittedName>
</protein>
<evidence type="ECO:0000259" key="8">
    <source>
        <dbReference type="PROSITE" id="PS50928"/>
    </source>
</evidence>
<reference evidence="9 10" key="1">
    <citation type="submission" date="2018-06" db="EMBL/GenBank/DDBJ databases">
        <title>Nitrincola tibetense sp. nov., isolated from Lake XuguoCo on Tibetan Plateau.</title>
        <authorList>
            <person name="Xing P."/>
        </authorList>
    </citation>
    <scope>NUCLEOTIDE SEQUENCE [LARGE SCALE GENOMIC DNA]</scope>
    <source>
        <strain evidence="10">xg18</strain>
    </source>
</reference>
<dbReference type="SUPFAM" id="SSF160964">
    <property type="entry name" value="MalF N-terminal region-like"/>
    <property type="match status" value="1"/>
</dbReference>
<dbReference type="EMBL" id="QKRX01000001">
    <property type="protein sequence ID" value="RAU19846.1"/>
    <property type="molecule type" value="Genomic_DNA"/>
</dbReference>
<name>A0A364NRY4_9GAMM</name>
<feature type="transmembrane region" description="Helical" evidence="7">
    <location>
        <begin position="26"/>
        <end position="47"/>
    </location>
</feature>
<keyword evidence="4 7" id="KW-0812">Transmembrane</keyword>
<dbReference type="CDD" id="cd06261">
    <property type="entry name" value="TM_PBP2"/>
    <property type="match status" value="1"/>
</dbReference>
<organism evidence="9 10">
    <name type="scientific">Nitrincola tibetensis</name>
    <dbReference type="NCBI Taxonomy" id="2219697"/>
    <lineage>
        <taxon>Bacteria</taxon>
        <taxon>Pseudomonadati</taxon>
        <taxon>Pseudomonadota</taxon>
        <taxon>Gammaproteobacteria</taxon>
        <taxon>Oceanospirillales</taxon>
        <taxon>Oceanospirillaceae</taxon>
        <taxon>Nitrincola</taxon>
    </lineage>
</organism>
<comment type="similarity">
    <text evidence="7">Belongs to the binding-protein-dependent transport system permease family.</text>
</comment>
<feature type="transmembrane region" description="Helical" evidence="7">
    <location>
        <begin position="227"/>
        <end position="249"/>
    </location>
</feature>
<keyword evidence="2 7" id="KW-0813">Transport</keyword>
<keyword evidence="3" id="KW-1003">Cell membrane</keyword>
<dbReference type="InterPro" id="IPR000515">
    <property type="entry name" value="MetI-like"/>
</dbReference>
<dbReference type="OrthoDB" id="8417460at2"/>
<feature type="transmembrane region" description="Helical" evidence="7">
    <location>
        <begin position="98"/>
        <end position="119"/>
    </location>
</feature>
<sequence length="317" mass="35586">MSTKSDITQPIPASNRLSLLTQRKRMAWLFLSPMMLVLLAVAGWPLLRTIGFSFTDANLGNLHDYQFIGFENYLVYEAGEWYGVLADPLWWRAVKNTLFFTVVSVSAETFLGIIVALTLNAQFKGRAWVRAAILIPWAIPTIVSARMWGWMLHDQFGILNDIFMTLGFIAEPVAWTADASLSMWAVIMVDVWKTTPFMALLTLAALQMLPSDCYEAAKVDGIHPVRVFFKVTLPLVAPALMVAVIFRVLDALRVFDLIFVLTSNSADTMSMSVYARQQLVEFQDVGYGSAASTLLFFVIALCTLAYLYLGKKRMESY</sequence>
<evidence type="ECO:0000256" key="6">
    <source>
        <dbReference type="ARBA" id="ARBA00023136"/>
    </source>
</evidence>
<feature type="domain" description="ABC transmembrane type-1" evidence="8">
    <location>
        <begin position="94"/>
        <end position="308"/>
    </location>
</feature>
<evidence type="ECO:0000256" key="5">
    <source>
        <dbReference type="ARBA" id="ARBA00022989"/>
    </source>
</evidence>
<dbReference type="AlphaFoldDB" id="A0A364NRY4"/>
<evidence type="ECO:0000256" key="4">
    <source>
        <dbReference type="ARBA" id="ARBA00022692"/>
    </source>
</evidence>
<evidence type="ECO:0000256" key="3">
    <source>
        <dbReference type="ARBA" id="ARBA00022475"/>
    </source>
</evidence>